<protein>
    <submittedName>
        <fullName evidence="1">Uncharacterized protein</fullName>
    </submittedName>
</protein>
<comment type="caution">
    <text evidence="1">The sequence shown here is derived from an EMBL/GenBank/DDBJ whole genome shotgun (WGS) entry which is preliminary data.</text>
</comment>
<sequence>MEWQVEAVGDPLVGDPPGAEEPGLLAPVPTGNLCTHGHAMWQLLNKARPDILKVCSGILKDGEQRRAWTAKAMTMAAVERLLVARRAQGSPVPVPEWLEEGQLIWELQGMLWAKEEGREPWGFFAHRQDPETDDTLTAEEWERWLTALVSQLTLWCSMMKDEGSGPSAGTHRQSQPTDKHVAGPSAPCKSLGHEKRDSPGNEGRQRPAWGGKF</sequence>
<keyword evidence="2" id="KW-1185">Reference proteome</keyword>
<reference evidence="1" key="1">
    <citation type="submission" date="2021-08" db="EMBL/GenBank/DDBJ databases">
        <title>The first chromosome-level gecko genome reveals the dynamic sex chromosomes of Neotropical dwarf geckos (Sphaerodactylidae: Sphaerodactylus).</title>
        <authorList>
            <person name="Pinto B.J."/>
            <person name="Keating S.E."/>
            <person name="Gamble T."/>
        </authorList>
    </citation>
    <scope>NUCLEOTIDE SEQUENCE</scope>
    <source>
        <strain evidence="1">TG3544</strain>
    </source>
</reference>
<accession>A0ACB8FFG8</accession>
<evidence type="ECO:0000313" key="2">
    <source>
        <dbReference type="Proteomes" id="UP000827872"/>
    </source>
</evidence>
<dbReference type="EMBL" id="CM037617">
    <property type="protein sequence ID" value="KAH8004002.1"/>
    <property type="molecule type" value="Genomic_DNA"/>
</dbReference>
<gene>
    <name evidence="1" type="ORF">K3G42_001402</name>
</gene>
<organism evidence="1 2">
    <name type="scientific">Sphaerodactylus townsendi</name>
    <dbReference type="NCBI Taxonomy" id="933632"/>
    <lineage>
        <taxon>Eukaryota</taxon>
        <taxon>Metazoa</taxon>
        <taxon>Chordata</taxon>
        <taxon>Craniata</taxon>
        <taxon>Vertebrata</taxon>
        <taxon>Euteleostomi</taxon>
        <taxon>Lepidosauria</taxon>
        <taxon>Squamata</taxon>
        <taxon>Bifurcata</taxon>
        <taxon>Gekkota</taxon>
        <taxon>Sphaerodactylidae</taxon>
        <taxon>Sphaerodactylus</taxon>
    </lineage>
</organism>
<proteinExistence type="predicted"/>
<evidence type="ECO:0000313" key="1">
    <source>
        <dbReference type="EMBL" id="KAH8004002.1"/>
    </source>
</evidence>
<dbReference type="Proteomes" id="UP000827872">
    <property type="component" value="Linkage Group LG04"/>
</dbReference>
<name>A0ACB8FFG8_9SAUR</name>